<evidence type="ECO:0000313" key="2">
    <source>
        <dbReference type="EMBL" id="MDU9005755.1"/>
    </source>
</evidence>
<dbReference type="Gene3D" id="3.30.1120.70">
    <property type="match status" value="1"/>
</dbReference>
<organism evidence="2 3">
    <name type="scientific">Sedimentitalea todarodis</name>
    <dbReference type="NCBI Taxonomy" id="1631240"/>
    <lineage>
        <taxon>Bacteria</taxon>
        <taxon>Pseudomonadati</taxon>
        <taxon>Pseudomonadota</taxon>
        <taxon>Alphaproteobacteria</taxon>
        <taxon>Rhodobacterales</taxon>
        <taxon>Paracoccaceae</taxon>
        <taxon>Sedimentitalea</taxon>
    </lineage>
</organism>
<dbReference type="Gene3D" id="1.20.1270.210">
    <property type="match status" value="1"/>
</dbReference>
<dbReference type="InterPro" id="IPR006427">
    <property type="entry name" value="Portal_HK97"/>
</dbReference>
<evidence type="ECO:0000313" key="3">
    <source>
        <dbReference type="Proteomes" id="UP001255416"/>
    </source>
</evidence>
<dbReference type="Gene3D" id="3.40.140.120">
    <property type="match status" value="1"/>
</dbReference>
<name>A0ABU3VIB8_9RHOB</name>
<proteinExistence type="predicted"/>
<keyword evidence="3" id="KW-1185">Reference proteome</keyword>
<dbReference type="InterPro" id="IPR006944">
    <property type="entry name" value="Phage/GTA_portal"/>
</dbReference>
<dbReference type="EMBL" id="JASMWN010000016">
    <property type="protein sequence ID" value="MDU9005755.1"/>
    <property type="molecule type" value="Genomic_DNA"/>
</dbReference>
<dbReference type="Pfam" id="PF04860">
    <property type="entry name" value="Phage_portal"/>
    <property type="match status" value="1"/>
</dbReference>
<comment type="caution">
    <text evidence="2">The sequence shown here is derived from an EMBL/GenBank/DDBJ whole genome shotgun (WGS) entry which is preliminary data.</text>
</comment>
<gene>
    <name evidence="2" type="ORF">QO231_18145</name>
</gene>
<feature type="region of interest" description="Disordered" evidence="1">
    <location>
        <begin position="367"/>
        <end position="396"/>
    </location>
</feature>
<dbReference type="NCBIfam" id="TIGR01537">
    <property type="entry name" value="portal_HK97"/>
    <property type="match status" value="1"/>
</dbReference>
<protein>
    <submittedName>
        <fullName evidence="2">Phage portal protein</fullName>
    </submittedName>
</protein>
<dbReference type="Proteomes" id="UP001255416">
    <property type="component" value="Unassembled WGS sequence"/>
</dbReference>
<dbReference type="RefSeq" id="WP_316779647.1">
    <property type="nucleotide sequence ID" value="NZ_JASMWN010000016.1"/>
</dbReference>
<reference evidence="3" key="1">
    <citation type="submission" date="2023-05" db="EMBL/GenBank/DDBJ databases">
        <title>Sedimentitalea sp. nov. JM2-8.</title>
        <authorList>
            <person name="Huang J."/>
        </authorList>
    </citation>
    <scope>NUCLEOTIDE SEQUENCE [LARGE SCALE GENOMIC DNA]</scope>
    <source>
        <strain evidence="3">KHS03</strain>
    </source>
</reference>
<accession>A0ABU3VIB8</accession>
<sequence length="396" mass="43603">MWPFSKKKTAVEAKALASPEDWLNEIFGVTPTVSGVCLSPEAALQVPAVSSAIRVISEAAASLDISAKSADETKVLTNDPGIALLQGEANEWTSGYDLIRDLVIDALKRDAGGLAWVNRVNGKPVEIIRHRPGVISVEYDQITGEPSYKINNRPEPAANIIHLRSPFGCSPLTLAREAIGVAYVMERHAARLFGRGARPSGALMFPKGMGEESVKKARTAWRATHEGDDAGGRTAILYDGTEFVPFTLNSTDAQFLENRKFQILEIARAFRVPPSMLFELDRATWSNTEQMGREFLVYCLEPWLKALEGALRRGLFLQDERKDRVIRFDRDDLTRADLNTRATVINSLISSRTINPNEGRSWLGLQPYDGGEEFANPNISTEPKPAGPQEVIDNAA</sequence>
<evidence type="ECO:0000256" key="1">
    <source>
        <dbReference type="SAM" id="MobiDB-lite"/>
    </source>
</evidence>